<evidence type="ECO:0000313" key="3">
    <source>
        <dbReference type="Proteomes" id="UP000774804"/>
    </source>
</evidence>
<organism evidence="2 3">
    <name type="scientific">Phytophthora cactorum</name>
    <dbReference type="NCBI Taxonomy" id="29920"/>
    <lineage>
        <taxon>Eukaryota</taxon>
        <taxon>Sar</taxon>
        <taxon>Stramenopiles</taxon>
        <taxon>Oomycota</taxon>
        <taxon>Peronosporomycetes</taxon>
        <taxon>Peronosporales</taxon>
        <taxon>Peronosporaceae</taxon>
        <taxon>Phytophthora</taxon>
    </lineage>
</organism>
<keyword evidence="1" id="KW-0812">Transmembrane</keyword>
<evidence type="ECO:0000256" key="1">
    <source>
        <dbReference type="SAM" id="Phobius"/>
    </source>
</evidence>
<dbReference type="AlphaFoldDB" id="A0A8T1BY75"/>
<evidence type="ECO:0000313" key="2">
    <source>
        <dbReference type="EMBL" id="KAG2912742.1"/>
    </source>
</evidence>
<accession>A0A8T1BY75</accession>
<keyword evidence="1" id="KW-1133">Transmembrane helix</keyword>
<name>A0A8T1BY75_9STRA</name>
<protein>
    <submittedName>
        <fullName evidence="2">Uncharacterized protein</fullName>
    </submittedName>
</protein>
<reference evidence="2" key="1">
    <citation type="submission" date="2018-10" db="EMBL/GenBank/DDBJ databases">
        <title>Effector identification in a new, highly contiguous assembly of the strawberry crown rot pathogen Phytophthora cactorum.</title>
        <authorList>
            <person name="Armitage A.D."/>
            <person name="Nellist C.F."/>
            <person name="Bates H."/>
            <person name="Vickerstaff R.J."/>
            <person name="Harrison R.J."/>
        </authorList>
    </citation>
    <scope>NUCLEOTIDE SEQUENCE</scope>
    <source>
        <strain evidence="2">4032</strain>
    </source>
</reference>
<gene>
    <name evidence="2" type="ORF">PC115_g12245</name>
</gene>
<sequence>MISELPRTRARRLKASTVSIENQSVRPRGRTAWERAWKAQRPSEEASIAWEKSSERELTYSENVAGPPNILYSPTKSKCSWNPSSSSSQACPRRSDINQTCQRDLEACRRGAVFRWARRATIRRGVRPPVERGGLIVCTLEYLVILHFISIVQVLLRIDVVN</sequence>
<dbReference type="Proteomes" id="UP000774804">
    <property type="component" value="Unassembled WGS sequence"/>
</dbReference>
<comment type="caution">
    <text evidence="2">The sequence shown here is derived from an EMBL/GenBank/DDBJ whole genome shotgun (WGS) entry which is preliminary data.</text>
</comment>
<keyword evidence="1" id="KW-0472">Membrane</keyword>
<feature type="transmembrane region" description="Helical" evidence="1">
    <location>
        <begin position="133"/>
        <end position="156"/>
    </location>
</feature>
<dbReference type="EMBL" id="RCMI01000404">
    <property type="protein sequence ID" value="KAG2912742.1"/>
    <property type="molecule type" value="Genomic_DNA"/>
</dbReference>
<proteinExistence type="predicted"/>